<dbReference type="HOGENOM" id="CLU_399985_0_0_7"/>
<sequence length="688" mass="84599">MAFVVIFIIFLLAAFPRNTLYTMIKNDNSETAVKYLQNILKFYPSSKLEYILAEKYINLGEFKKAEQLLKKQKDSYQKFYYEYLIAKRKYFNKKSGISEIKKFLYTLFEYAKKDKQFEYIYKEAKSFNLLDLEFETLKHLHYTDELINVALALKKYKTALRYLESEVNKKFNENYFIKMEEVLLYLKENTLANLYARQFYKKIKTKKGFDTLLRVGLLTKNTKLIRFSVDRSENKELKLQAYINLKRYKDAVKILKNTDNYYLLAEVYLWNKEYDKALEYFIKDGVKKNIKIVIPLAMYLKKESLLLNIFEDKVKRGNLKYIKELTYTYINNAQFERGIKFYKKLYQRTKKDLFLVELFKIYYALGDDEKVLKLADEFRRIPLDVAFYVSNIYISDMNYKKAYEVMKKIKSDTYQYYSRMYYLSDKLNLIQDKIKWLKHMNEIKKEPQTIYELYLSYLNENNIKKAYDVLEKNYMYSNALLFEYLKYTYKNKNYKAILSLNIKNKPEFYYEFLVKVYNDLHKYEKLDKLYQRLIYKYPKFRNDYFWFLLDRKDKRIANYLNQIKDENILLGAYLLLNKKYEAMKLLKKQLKKQNNINLLIQYYYLTNDEKIKFMLFRRIDKLITRNKKILKNQTYRDFYFYNLLHYGSYYKIKKILNYLKSHNLNYKKYYALYLDYMRAYEKLRRFER</sequence>
<dbReference type="EMBL" id="CP001279">
    <property type="protein sequence ID" value="ACM92300.1"/>
    <property type="molecule type" value="Genomic_DNA"/>
</dbReference>
<organism evidence="1 2">
    <name type="scientific">Nautilia profundicola (strain ATCC BAA-1463 / DSM 18972 / AmH)</name>
    <dbReference type="NCBI Taxonomy" id="598659"/>
    <lineage>
        <taxon>Bacteria</taxon>
        <taxon>Pseudomonadati</taxon>
        <taxon>Campylobacterota</taxon>
        <taxon>Epsilonproteobacteria</taxon>
        <taxon>Nautiliales</taxon>
        <taxon>Nautiliaceae</taxon>
        <taxon>Nautilia</taxon>
    </lineage>
</organism>
<reference evidence="1 2" key="1">
    <citation type="journal article" date="2009" name="PLoS Genet.">
        <title>Adaptations to submarine hydrothermal environments exemplified by the genome of Nautilia profundicola.</title>
        <authorList>
            <person name="Campbell B.J."/>
            <person name="Smith J.L."/>
            <person name="Hanson T.E."/>
            <person name="Klotz M.G."/>
            <person name="Stein L.Y."/>
            <person name="Lee C.K."/>
            <person name="Wu D."/>
            <person name="Robinson J.M."/>
            <person name="Khouri H.M."/>
            <person name="Eisen J.A."/>
            <person name="Cary S.C."/>
        </authorList>
    </citation>
    <scope>NUCLEOTIDE SEQUENCE [LARGE SCALE GENOMIC DNA]</scope>
    <source>
        <strain evidence="2">ATCC BAA-1463 / DSM 18972 / AmH</strain>
    </source>
</reference>
<dbReference type="STRING" id="598659.NAMH_1427"/>
<evidence type="ECO:0000313" key="1">
    <source>
        <dbReference type="EMBL" id="ACM92300.1"/>
    </source>
</evidence>
<proteinExistence type="predicted"/>
<dbReference type="Gene3D" id="1.25.40.10">
    <property type="entry name" value="Tetratricopeptide repeat domain"/>
    <property type="match status" value="1"/>
</dbReference>
<protein>
    <recommendedName>
        <fullName evidence="3">Tetratricopeptide repeat domain protein</fullName>
    </recommendedName>
</protein>
<dbReference type="InterPro" id="IPR011990">
    <property type="entry name" value="TPR-like_helical_dom_sf"/>
</dbReference>
<dbReference type="Proteomes" id="UP000000448">
    <property type="component" value="Chromosome"/>
</dbReference>
<keyword evidence="2" id="KW-1185">Reference proteome</keyword>
<name>B9L631_NAUPA</name>
<dbReference type="KEGG" id="nam:NAMH_1427"/>
<gene>
    <name evidence="1" type="ordered locus">NAMH_1427</name>
</gene>
<evidence type="ECO:0008006" key="3">
    <source>
        <dbReference type="Google" id="ProtNLM"/>
    </source>
</evidence>
<accession>B9L631</accession>
<dbReference type="AlphaFoldDB" id="B9L631"/>
<evidence type="ECO:0000313" key="2">
    <source>
        <dbReference type="Proteomes" id="UP000000448"/>
    </source>
</evidence>